<proteinExistence type="predicted"/>
<protein>
    <submittedName>
        <fullName evidence="1">Uncharacterized protein</fullName>
    </submittedName>
</protein>
<evidence type="ECO:0000313" key="2">
    <source>
        <dbReference type="Proteomes" id="UP000251205"/>
    </source>
</evidence>
<dbReference type="OrthoDB" id="8040276at2"/>
<accession>A0A329YA04</accession>
<dbReference type="RefSeq" id="WP_112342880.1">
    <property type="nucleotide sequence ID" value="NZ_QMKK01000042.1"/>
</dbReference>
<name>A0A329YA04_RHITR</name>
<dbReference type="EMBL" id="QMKK01000042">
    <property type="protein sequence ID" value="RAX40276.1"/>
    <property type="molecule type" value="Genomic_DNA"/>
</dbReference>
<dbReference type="Proteomes" id="UP000251205">
    <property type="component" value="Unassembled WGS sequence"/>
</dbReference>
<dbReference type="AlphaFoldDB" id="A0A329YA04"/>
<sequence length="467" mass="51347">MAASGNAYLTLADMKKTLSHVMPGIDQFWSRELKDYARAVYEVEGHRAGCAIRDAAMSRLQACVERAALRSGADGTQAREAADQLAAAPVIQTGPHCHLLIEPDAFYTHLFSLLGLSAHRLRWHIWYGASTVKFIEKAKKGPGWLTLDNETINVFGLSRSRMDAYSLCGSNGIYRFLLSASERGQGANPSEERLKTILPGEGFASAAEAIKAGNQALWERFFPGQVRLLQLDDIDMADLVADHLEDADSWLSKCTGGDGAWASAILQAIDELDAGPWAGWIRRTTDLFWGLAEGKIFPLRLKNGVLSDVKGSRPDVRFEPMSIAAALRQRTIVPSLFMTFLVISILPGTRVLGGCRQVVYYPLMRHVLATALQKTGETSLLHALRADVRPGVWGHRVLKPHNGSPFADLENETVMDLLELYGKQTLAETCGDLASFTGDPIWAGLTARMREGKIRVPTSERQWARSS</sequence>
<comment type="caution">
    <text evidence="1">The sequence shown here is derived from an EMBL/GenBank/DDBJ whole genome shotgun (WGS) entry which is preliminary data.</text>
</comment>
<evidence type="ECO:0000313" key="1">
    <source>
        <dbReference type="EMBL" id="RAX40276.1"/>
    </source>
</evidence>
<reference evidence="1 2" key="1">
    <citation type="submission" date="2018-06" db="EMBL/GenBank/DDBJ databases">
        <title>Whole Genome Sequence of an efficient microsymbiont, Rhizobium tropici.</title>
        <authorList>
            <person name="Srinivasan R."/>
            <person name="Singh H.V."/>
            <person name="Srivastava R."/>
            <person name="Kumari B."/>
            <person name="Radhakrishna A."/>
        </authorList>
    </citation>
    <scope>NUCLEOTIDE SEQUENCE [LARGE SCALE GENOMIC DNA]</scope>
    <source>
        <strain evidence="1 2">IGFRI Rhizo-19</strain>
    </source>
</reference>
<gene>
    <name evidence="1" type="ORF">DQ393_16755</name>
</gene>
<organism evidence="1 2">
    <name type="scientific">Rhizobium tropici</name>
    <dbReference type="NCBI Taxonomy" id="398"/>
    <lineage>
        <taxon>Bacteria</taxon>
        <taxon>Pseudomonadati</taxon>
        <taxon>Pseudomonadota</taxon>
        <taxon>Alphaproteobacteria</taxon>
        <taxon>Hyphomicrobiales</taxon>
        <taxon>Rhizobiaceae</taxon>
        <taxon>Rhizobium/Agrobacterium group</taxon>
        <taxon>Rhizobium</taxon>
    </lineage>
</organism>